<dbReference type="GO" id="GO:0031177">
    <property type="term" value="F:phosphopantetheine binding"/>
    <property type="evidence" value="ECO:0007669"/>
    <property type="project" value="TreeGrafter"/>
</dbReference>
<dbReference type="Gene3D" id="3.30.559.10">
    <property type="entry name" value="Chloramphenicol acetyltransferase-like domain"/>
    <property type="match status" value="1"/>
</dbReference>
<dbReference type="SUPFAM" id="SSF52777">
    <property type="entry name" value="CoA-dependent acyltransferases"/>
    <property type="match status" value="2"/>
</dbReference>
<dbReference type="InterPro" id="IPR023213">
    <property type="entry name" value="CAT-like_dom_sf"/>
</dbReference>
<dbReference type="AlphaFoldDB" id="X8CIE2"/>
<dbReference type="Pfam" id="PF00668">
    <property type="entry name" value="Condensation"/>
    <property type="match status" value="1"/>
</dbReference>
<feature type="domain" description="Condensation" evidence="2">
    <location>
        <begin position="4"/>
        <end position="262"/>
    </location>
</feature>
<dbReference type="GO" id="GO:0005737">
    <property type="term" value="C:cytoplasm"/>
    <property type="evidence" value="ECO:0007669"/>
    <property type="project" value="TreeGrafter"/>
</dbReference>
<feature type="region of interest" description="Disordered" evidence="1">
    <location>
        <begin position="272"/>
        <end position="296"/>
    </location>
</feature>
<dbReference type="Gene3D" id="3.30.559.30">
    <property type="entry name" value="Nonribosomal peptide synthetase, condensation domain"/>
    <property type="match status" value="1"/>
</dbReference>
<evidence type="ECO:0000313" key="3">
    <source>
        <dbReference type="EMBL" id="EUA55060.1"/>
    </source>
</evidence>
<dbReference type="InterPro" id="IPR001242">
    <property type="entry name" value="Condensation_dom"/>
</dbReference>
<dbReference type="GO" id="GO:0003824">
    <property type="term" value="F:catalytic activity"/>
    <property type="evidence" value="ECO:0007669"/>
    <property type="project" value="InterPro"/>
</dbReference>
<evidence type="ECO:0000259" key="2">
    <source>
        <dbReference type="Pfam" id="PF00668"/>
    </source>
</evidence>
<dbReference type="GO" id="GO:0008610">
    <property type="term" value="P:lipid biosynthetic process"/>
    <property type="evidence" value="ECO:0007669"/>
    <property type="project" value="UniProtKB-ARBA"/>
</dbReference>
<dbReference type="PANTHER" id="PTHR45527:SF1">
    <property type="entry name" value="FATTY ACID SYNTHASE"/>
    <property type="match status" value="1"/>
</dbReference>
<gene>
    <name evidence="3" type="ORF">I550_3211</name>
</gene>
<feature type="compositionally biased region" description="Low complexity" evidence="1">
    <location>
        <begin position="273"/>
        <end position="285"/>
    </location>
</feature>
<dbReference type="Proteomes" id="UP000020825">
    <property type="component" value="Unassembled WGS sequence"/>
</dbReference>
<evidence type="ECO:0000313" key="4">
    <source>
        <dbReference type="Proteomes" id="UP000020825"/>
    </source>
</evidence>
<dbReference type="EMBL" id="JAOG01000002">
    <property type="protein sequence ID" value="EUA55060.1"/>
    <property type="molecule type" value="Genomic_DNA"/>
</dbReference>
<evidence type="ECO:0000256" key="1">
    <source>
        <dbReference type="SAM" id="MobiDB-lite"/>
    </source>
</evidence>
<sequence>MAWRYVELDGGADQDHQLEQLAADERTAVCDLAGQPTFRAALIRIADDRHRLLFTIHHIVIDGWSLPVLLREVFAGYYGQRLPAPPSYRSYLMWLAAQDHAAAQAAWREALDGFEAPTLVAPPGKIGRRAVATYAVSADTTRALGELARSSRTTISTVLQGAWAQLLTWLTGQHDVAFGTAVSGRPTELAGADAMVGLLINTVPVRANIAAATTVVDLLEQLQRAHAETLEHEHLALNEIHRVTGHDQLFDTLFLYENYPIDAGAMMGAKSWPSPNSAAANSTTTRCRSWPRRATN</sequence>
<name>X8CIE2_MYCIT</name>
<protein>
    <submittedName>
        <fullName evidence="3">Condensation domain protein</fullName>
    </submittedName>
</protein>
<reference evidence="3 4" key="1">
    <citation type="submission" date="2013-12" db="EMBL/GenBank/DDBJ databases">
        <authorList>
            <person name="Zelazny A."/>
            <person name="Olivier K."/>
            <person name="Holland S."/>
            <person name="Lenaerts A."/>
            <person name="Ordway D."/>
            <person name="DeGroote M.A."/>
            <person name="Parker T."/>
            <person name="Sizemore C."/>
            <person name="Tallon L.J."/>
            <person name="Sadzewicz L.K."/>
            <person name="Sengamalay N."/>
            <person name="Fraser C.M."/>
            <person name="Hine E."/>
            <person name="Shefchek K.A."/>
            <person name="Das S.P."/>
            <person name="Tettelin H."/>
        </authorList>
    </citation>
    <scope>NUCLEOTIDE SEQUENCE [LARGE SCALE GENOMIC DNA]</scope>
    <source>
        <strain evidence="3 4">1956</strain>
    </source>
</reference>
<dbReference type="PATRIC" id="fig|1299331.3.peg.3131"/>
<dbReference type="PANTHER" id="PTHR45527">
    <property type="entry name" value="NONRIBOSOMAL PEPTIDE SYNTHETASE"/>
    <property type="match status" value="1"/>
</dbReference>
<organism evidence="3 4">
    <name type="scientific">Mycobacterium intracellulare 1956</name>
    <dbReference type="NCBI Taxonomy" id="1299331"/>
    <lineage>
        <taxon>Bacteria</taxon>
        <taxon>Bacillati</taxon>
        <taxon>Actinomycetota</taxon>
        <taxon>Actinomycetes</taxon>
        <taxon>Mycobacteriales</taxon>
        <taxon>Mycobacteriaceae</taxon>
        <taxon>Mycobacterium</taxon>
        <taxon>Mycobacterium avium complex (MAC)</taxon>
    </lineage>
</organism>
<dbReference type="GO" id="GO:0043041">
    <property type="term" value="P:amino acid activation for nonribosomal peptide biosynthetic process"/>
    <property type="evidence" value="ECO:0007669"/>
    <property type="project" value="TreeGrafter"/>
</dbReference>
<dbReference type="GO" id="GO:0044550">
    <property type="term" value="P:secondary metabolite biosynthetic process"/>
    <property type="evidence" value="ECO:0007669"/>
    <property type="project" value="TreeGrafter"/>
</dbReference>
<accession>X8CIE2</accession>
<proteinExistence type="predicted"/>
<comment type="caution">
    <text evidence="3">The sequence shown here is derived from an EMBL/GenBank/DDBJ whole genome shotgun (WGS) entry which is preliminary data.</text>
</comment>